<keyword evidence="8 10" id="KW-0472">Membrane</keyword>
<dbReference type="GO" id="GO:0007007">
    <property type="term" value="P:inner mitochondrial membrane organization"/>
    <property type="evidence" value="ECO:0007669"/>
    <property type="project" value="TreeGrafter"/>
</dbReference>
<dbReference type="Proteomes" id="UP000799779">
    <property type="component" value="Unassembled WGS sequence"/>
</dbReference>
<dbReference type="AlphaFoldDB" id="A0A6A5VV93"/>
<evidence type="ECO:0000256" key="6">
    <source>
        <dbReference type="ARBA" id="ARBA00023054"/>
    </source>
</evidence>
<sequence>MRPLLQHASRAIGSASTAITSRNSSTASSFASIFRASANTPSICVRCQFQTASPFPTPRYSARRPFSTSRVALDRSTETPTSPSSPNAQPPTPLSPVDKIVVEPTPKKQTPSPKQEPIVHRVPTEDLPSHSAQKRWNLSKRFTEFMDDLLPRIAVVTHKVNMYTGTDYSGIESLRREIKEQEQLVRVRHGAVLDAKNGLDAAQAQQAASQKEVVALLERKHSWTAQELERYMALIRSEHINDQAVREAKDAVMAAESSLEEARIQLEKRERAQYHEEQIWSDTIRRNSTWVTFGLMGVNIVLLLASLLVFEPWRRRRIVREIKSALEAQKSMLESPPISVPVAAVEAVSPVETIAEPVTPVEPAKQIEIVEVPQATAQNIVQESIQEKIPDPSVIGDLTQFPTPLTPAQAHAVESLDIQEEVRTSTMWKTWPPDLLAATQDLISERSISLRKIDLTIAICQGAAAGAVITGALIMFLVRPH</sequence>
<dbReference type="InterPro" id="IPR008839">
    <property type="entry name" value="MDM33_fungi"/>
</dbReference>
<dbReference type="Pfam" id="PF05546">
    <property type="entry name" value="She9_MDM33"/>
    <property type="match status" value="1"/>
</dbReference>
<evidence type="ECO:0000313" key="14">
    <source>
        <dbReference type="Proteomes" id="UP000799779"/>
    </source>
</evidence>
<keyword evidence="5 10" id="KW-1133">Transmembrane helix</keyword>
<keyword evidence="4 10" id="KW-0809">Transit peptide</keyword>
<evidence type="ECO:0000256" key="12">
    <source>
        <dbReference type="SAM" id="MobiDB-lite"/>
    </source>
</evidence>
<comment type="function">
    <text evidence="9">Required for the maintenance of the structure of the mitochondrial inner membrane. Involved in mitochondrial morphology. Causes growth arrest when highly overexpressed.</text>
</comment>
<evidence type="ECO:0000256" key="5">
    <source>
        <dbReference type="ARBA" id="ARBA00022989"/>
    </source>
</evidence>
<evidence type="ECO:0000256" key="10">
    <source>
        <dbReference type="RuleBase" id="RU364128"/>
    </source>
</evidence>
<dbReference type="PANTHER" id="PTHR31961:SF3">
    <property type="entry name" value="SENSITIVE TO HIGH EXPRESSION PROTEIN 9, MITOCHONDRIAL"/>
    <property type="match status" value="1"/>
</dbReference>
<evidence type="ECO:0000256" key="2">
    <source>
        <dbReference type="ARBA" id="ARBA00022692"/>
    </source>
</evidence>
<keyword evidence="3 10" id="KW-0999">Mitochondrion inner membrane</keyword>
<reference evidence="13" key="1">
    <citation type="journal article" date="2020" name="Stud. Mycol.">
        <title>101 Dothideomycetes genomes: a test case for predicting lifestyles and emergence of pathogens.</title>
        <authorList>
            <person name="Haridas S."/>
            <person name="Albert R."/>
            <person name="Binder M."/>
            <person name="Bloem J."/>
            <person name="Labutti K."/>
            <person name="Salamov A."/>
            <person name="Andreopoulos B."/>
            <person name="Baker S."/>
            <person name="Barry K."/>
            <person name="Bills G."/>
            <person name="Bluhm B."/>
            <person name="Cannon C."/>
            <person name="Castanera R."/>
            <person name="Culley D."/>
            <person name="Daum C."/>
            <person name="Ezra D."/>
            <person name="Gonzalez J."/>
            <person name="Henrissat B."/>
            <person name="Kuo A."/>
            <person name="Liang C."/>
            <person name="Lipzen A."/>
            <person name="Lutzoni F."/>
            <person name="Magnuson J."/>
            <person name="Mondo S."/>
            <person name="Nolan M."/>
            <person name="Ohm R."/>
            <person name="Pangilinan J."/>
            <person name="Park H.-J."/>
            <person name="Ramirez L."/>
            <person name="Alfaro M."/>
            <person name="Sun H."/>
            <person name="Tritt A."/>
            <person name="Yoshinaga Y."/>
            <person name="Zwiers L.-H."/>
            <person name="Turgeon B."/>
            <person name="Goodwin S."/>
            <person name="Spatafora J."/>
            <person name="Crous P."/>
            <person name="Grigoriev I."/>
        </authorList>
    </citation>
    <scope>NUCLEOTIDE SEQUENCE</scope>
    <source>
        <strain evidence="13">CBS 123094</strain>
    </source>
</reference>
<keyword evidence="14" id="KW-1185">Reference proteome</keyword>
<evidence type="ECO:0000256" key="8">
    <source>
        <dbReference type="ARBA" id="ARBA00023136"/>
    </source>
</evidence>
<keyword evidence="2 10" id="KW-0812">Transmembrane</keyword>
<feature type="coiled-coil region" evidence="11">
    <location>
        <begin position="245"/>
        <end position="272"/>
    </location>
</feature>
<name>A0A6A5VV93_9PLEO</name>
<evidence type="ECO:0000256" key="4">
    <source>
        <dbReference type="ARBA" id="ARBA00022946"/>
    </source>
</evidence>
<keyword evidence="7 10" id="KW-0496">Mitochondrion</keyword>
<dbReference type="PANTHER" id="PTHR31961">
    <property type="entry name" value="SENSITIVE TO HIGH EXPRESSION PROTEIN 9, MITOCHONDRIAL"/>
    <property type="match status" value="1"/>
</dbReference>
<feature type="transmembrane region" description="Helical" evidence="10">
    <location>
        <begin position="290"/>
        <end position="310"/>
    </location>
</feature>
<evidence type="ECO:0000256" key="7">
    <source>
        <dbReference type="ARBA" id="ARBA00023128"/>
    </source>
</evidence>
<evidence type="ECO:0000313" key="13">
    <source>
        <dbReference type="EMBL" id="KAF1993692.1"/>
    </source>
</evidence>
<organism evidence="13 14">
    <name type="scientific">Amniculicola lignicola CBS 123094</name>
    <dbReference type="NCBI Taxonomy" id="1392246"/>
    <lineage>
        <taxon>Eukaryota</taxon>
        <taxon>Fungi</taxon>
        <taxon>Dikarya</taxon>
        <taxon>Ascomycota</taxon>
        <taxon>Pezizomycotina</taxon>
        <taxon>Dothideomycetes</taxon>
        <taxon>Pleosporomycetidae</taxon>
        <taxon>Pleosporales</taxon>
        <taxon>Amniculicolaceae</taxon>
        <taxon>Amniculicola</taxon>
    </lineage>
</organism>
<accession>A0A6A5VV93</accession>
<proteinExistence type="inferred from homology"/>
<evidence type="ECO:0000256" key="9">
    <source>
        <dbReference type="ARBA" id="ARBA00024807"/>
    </source>
</evidence>
<evidence type="ECO:0000256" key="11">
    <source>
        <dbReference type="SAM" id="Coils"/>
    </source>
</evidence>
<comment type="subcellular location">
    <subcellularLocation>
        <location evidence="10">Mitochondrion inner membrane</location>
        <topology evidence="10">Multi-pass membrane protein</topology>
    </subcellularLocation>
</comment>
<dbReference type="EMBL" id="ML977689">
    <property type="protein sequence ID" value="KAF1993692.1"/>
    <property type="molecule type" value="Genomic_DNA"/>
</dbReference>
<feature type="transmembrane region" description="Helical" evidence="10">
    <location>
        <begin position="455"/>
        <end position="478"/>
    </location>
</feature>
<evidence type="ECO:0000256" key="1">
    <source>
        <dbReference type="ARBA" id="ARBA00007472"/>
    </source>
</evidence>
<dbReference type="GO" id="GO:0005743">
    <property type="term" value="C:mitochondrial inner membrane"/>
    <property type="evidence" value="ECO:0007669"/>
    <property type="project" value="UniProtKB-SubCell"/>
</dbReference>
<dbReference type="OrthoDB" id="5595506at2759"/>
<comment type="similarity">
    <text evidence="1 10">Belongs to the SHE9 family.</text>
</comment>
<feature type="region of interest" description="Disordered" evidence="12">
    <location>
        <begin position="56"/>
        <end position="99"/>
    </location>
</feature>
<protein>
    <recommendedName>
        <fullName evidence="10">Sensitive to high expression protein 9, mitochondrial</fullName>
    </recommendedName>
</protein>
<gene>
    <name evidence="13" type="ORF">P154DRAFT_502989</name>
</gene>
<evidence type="ECO:0000256" key="3">
    <source>
        <dbReference type="ARBA" id="ARBA00022792"/>
    </source>
</evidence>
<keyword evidence="6 11" id="KW-0175">Coiled coil</keyword>
<comment type="subunit">
    <text evidence="10">Homooligomer.</text>
</comment>